<protein>
    <recommendedName>
        <fullName evidence="3">Transposase</fullName>
    </recommendedName>
</protein>
<proteinExistence type="predicted"/>
<accession>A0AAP0PPL3</accession>
<sequence length="214" mass="25032">MKRFNYESIYEHLITNGWDSTYTTWFLYREKGSSEAPSDDVESSNLSNEWEHHDACRVAEDFTNQVEWSQWDQVTWNQEDQVAQDEEPDVNVDFNEEQEEDDSAQVDNEVLFGEDKTPPLYSGCTNYTRFSATMALYQYKARHGLSNNGFNELLEILIGMLPYDNTLLVSLWKVKEMLKENELHYEKIDACVKDCCLFWKENDALDACPKCHSS</sequence>
<dbReference type="Proteomes" id="UP001419268">
    <property type="component" value="Unassembled WGS sequence"/>
</dbReference>
<dbReference type="PANTHER" id="PTHR10775:SF185">
    <property type="entry name" value="OS08G0208400 PROTEIN"/>
    <property type="match status" value="1"/>
</dbReference>
<dbReference type="PANTHER" id="PTHR10775">
    <property type="entry name" value="OS08G0208400 PROTEIN"/>
    <property type="match status" value="1"/>
</dbReference>
<dbReference type="EMBL" id="JBBNAG010000003">
    <property type="protein sequence ID" value="KAK9148256.1"/>
    <property type="molecule type" value="Genomic_DNA"/>
</dbReference>
<dbReference type="AlphaFoldDB" id="A0AAP0PPL3"/>
<reference evidence="1 2" key="1">
    <citation type="submission" date="2024-01" db="EMBL/GenBank/DDBJ databases">
        <title>Genome assemblies of Stephania.</title>
        <authorList>
            <person name="Yang L."/>
        </authorList>
    </citation>
    <scope>NUCLEOTIDE SEQUENCE [LARGE SCALE GENOMIC DNA]</scope>
    <source>
        <strain evidence="1">JXDWG</strain>
        <tissue evidence="1">Leaf</tissue>
    </source>
</reference>
<name>A0AAP0PPL3_9MAGN</name>
<evidence type="ECO:0008006" key="3">
    <source>
        <dbReference type="Google" id="ProtNLM"/>
    </source>
</evidence>
<gene>
    <name evidence="1" type="ORF">Scep_007013</name>
</gene>
<comment type="caution">
    <text evidence="1">The sequence shown here is derived from an EMBL/GenBank/DDBJ whole genome shotgun (WGS) entry which is preliminary data.</text>
</comment>
<evidence type="ECO:0000313" key="2">
    <source>
        <dbReference type="Proteomes" id="UP001419268"/>
    </source>
</evidence>
<keyword evidence="2" id="KW-1185">Reference proteome</keyword>
<organism evidence="1 2">
    <name type="scientific">Stephania cephalantha</name>
    <dbReference type="NCBI Taxonomy" id="152367"/>
    <lineage>
        <taxon>Eukaryota</taxon>
        <taxon>Viridiplantae</taxon>
        <taxon>Streptophyta</taxon>
        <taxon>Embryophyta</taxon>
        <taxon>Tracheophyta</taxon>
        <taxon>Spermatophyta</taxon>
        <taxon>Magnoliopsida</taxon>
        <taxon>Ranunculales</taxon>
        <taxon>Menispermaceae</taxon>
        <taxon>Menispermoideae</taxon>
        <taxon>Cissampelideae</taxon>
        <taxon>Stephania</taxon>
    </lineage>
</organism>
<evidence type="ECO:0000313" key="1">
    <source>
        <dbReference type="EMBL" id="KAK9148256.1"/>
    </source>
</evidence>